<dbReference type="PROSITE" id="PS50172">
    <property type="entry name" value="BRCT"/>
    <property type="match status" value="4"/>
</dbReference>
<comment type="caution">
    <text evidence="4">The sequence shown here is derived from an EMBL/GenBank/DDBJ whole genome shotgun (WGS) entry which is preliminary data.</text>
</comment>
<feature type="domain" description="BRCT" evidence="3">
    <location>
        <begin position="308"/>
        <end position="409"/>
    </location>
</feature>
<dbReference type="Gene3D" id="3.40.50.10190">
    <property type="entry name" value="BRCT domain"/>
    <property type="match status" value="4"/>
</dbReference>
<keyword evidence="1" id="KW-0677">Repeat</keyword>
<dbReference type="PANTHER" id="PTHR13561:SF20">
    <property type="entry name" value="DNA TOPOISOMERASE 2-BINDING PROTEIN 1"/>
    <property type="match status" value="1"/>
</dbReference>
<feature type="region of interest" description="Disordered" evidence="2">
    <location>
        <begin position="200"/>
        <end position="234"/>
    </location>
</feature>
<dbReference type="PANTHER" id="PTHR13561">
    <property type="entry name" value="DNA REPLICATION REGULATOR DPB11-RELATED"/>
    <property type="match status" value="1"/>
</dbReference>
<evidence type="ECO:0000313" key="5">
    <source>
        <dbReference type="Proteomes" id="UP001610446"/>
    </source>
</evidence>
<dbReference type="SMART" id="SM00292">
    <property type="entry name" value="BRCT"/>
    <property type="match status" value="4"/>
</dbReference>
<dbReference type="InterPro" id="IPR001357">
    <property type="entry name" value="BRCT_dom"/>
</dbReference>
<dbReference type="SUPFAM" id="SSF52113">
    <property type="entry name" value="BRCT domain"/>
    <property type="match status" value="4"/>
</dbReference>
<evidence type="ECO:0000259" key="3">
    <source>
        <dbReference type="PROSITE" id="PS50172"/>
    </source>
</evidence>
<accession>A0ABR4JFK3</accession>
<organism evidence="4 5">
    <name type="scientific">Aspergillus pseudoustus</name>
    <dbReference type="NCBI Taxonomy" id="1810923"/>
    <lineage>
        <taxon>Eukaryota</taxon>
        <taxon>Fungi</taxon>
        <taxon>Dikarya</taxon>
        <taxon>Ascomycota</taxon>
        <taxon>Pezizomycotina</taxon>
        <taxon>Eurotiomycetes</taxon>
        <taxon>Eurotiomycetidae</taxon>
        <taxon>Eurotiales</taxon>
        <taxon>Aspergillaceae</taxon>
        <taxon>Aspergillus</taxon>
        <taxon>Aspergillus subgen. Nidulantes</taxon>
    </lineage>
</organism>
<feature type="compositionally biased region" description="Polar residues" evidence="2">
    <location>
        <begin position="643"/>
        <end position="653"/>
    </location>
</feature>
<dbReference type="Pfam" id="PF12738">
    <property type="entry name" value="PTCB-BRCT"/>
    <property type="match status" value="3"/>
</dbReference>
<feature type="domain" description="BRCT" evidence="3">
    <location>
        <begin position="103"/>
        <end position="192"/>
    </location>
</feature>
<feature type="compositionally biased region" description="Basic and acidic residues" evidence="2">
    <location>
        <begin position="518"/>
        <end position="530"/>
    </location>
</feature>
<keyword evidence="5" id="KW-1185">Reference proteome</keyword>
<dbReference type="InterPro" id="IPR036420">
    <property type="entry name" value="BRCT_dom_sf"/>
</dbReference>
<feature type="domain" description="BRCT" evidence="3">
    <location>
        <begin position="8"/>
        <end position="81"/>
    </location>
</feature>
<feature type="region of interest" description="Disordered" evidence="2">
    <location>
        <begin position="505"/>
        <end position="696"/>
    </location>
</feature>
<dbReference type="CDD" id="cd17731">
    <property type="entry name" value="BRCT_TopBP1_rpt2_like"/>
    <property type="match status" value="1"/>
</dbReference>
<evidence type="ECO:0000313" key="4">
    <source>
        <dbReference type="EMBL" id="KAL2838807.1"/>
    </source>
</evidence>
<feature type="compositionally biased region" description="Polar residues" evidence="2">
    <location>
        <begin position="674"/>
        <end position="696"/>
    </location>
</feature>
<name>A0ABR4JFK3_9EURO</name>
<dbReference type="Proteomes" id="UP001610446">
    <property type="component" value="Unassembled WGS sequence"/>
</dbReference>
<reference evidence="4 5" key="1">
    <citation type="submission" date="2024-07" db="EMBL/GenBank/DDBJ databases">
        <title>Section-level genome sequencing and comparative genomics of Aspergillus sections Usti and Cavernicolus.</title>
        <authorList>
            <consortium name="Lawrence Berkeley National Laboratory"/>
            <person name="Nybo J.L."/>
            <person name="Vesth T.C."/>
            <person name="Theobald S."/>
            <person name="Frisvad J.C."/>
            <person name="Larsen T.O."/>
            <person name="Kjaerboelling I."/>
            <person name="Rothschild-Mancinelli K."/>
            <person name="Lyhne E.K."/>
            <person name="Kogle M.E."/>
            <person name="Barry K."/>
            <person name="Clum A."/>
            <person name="Na H."/>
            <person name="Ledsgaard L."/>
            <person name="Lin J."/>
            <person name="Lipzen A."/>
            <person name="Kuo A."/>
            <person name="Riley R."/>
            <person name="Mondo S."/>
            <person name="Labutti K."/>
            <person name="Haridas S."/>
            <person name="Pangalinan J."/>
            <person name="Salamov A.A."/>
            <person name="Simmons B.A."/>
            <person name="Magnuson J.K."/>
            <person name="Chen J."/>
            <person name="Drula E."/>
            <person name="Henrissat B."/>
            <person name="Wiebenga A."/>
            <person name="Lubbers R.J."/>
            <person name="Gomes A.C."/>
            <person name="Makela M.R."/>
            <person name="Stajich J."/>
            <person name="Grigoriev I.V."/>
            <person name="Mortensen U.H."/>
            <person name="De Vries R.P."/>
            <person name="Baker S.E."/>
            <person name="Andersen M.R."/>
        </authorList>
    </citation>
    <scope>NUCLEOTIDE SEQUENCE [LARGE SCALE GENOMIC DNA]</scope>
    <source>
        <strain evidence="4 5">CBS 123904</strain>
    </source>
</reference>
<proteinExistence type="predicted"/>
<gene>
    <name evidence="4" type="ORF">BJY01DRAFT_32462</name>
</gene>
<dbReference type="CDD" id="cd18433">
    <property type="entry name" value="BRCT_Rad4_rpt3"/>
    <property type="match status" value="1"/>
</dbReference>
<dbReference type="EMBL" id="JBFXLU010000141">
    <property type="protein sequence ID" value="KAL2838807.1"/>
    <property type="molecule type" value="Genomic_DNA"/>
</dbReference>
<feature type="domain" description="BRCT" evidence="3">
    <location>
        <begin position="421"/>
        <end position="507"/>
    </location>
</feature>
<protein>
    <recommendedName>
        <fullName evidence="3">BRCT domain-containing protein</fullName>
    </recommendedName>
</protein>
<dbReference type="CDD" id="cd17723">
    <property type="entry name" value="BRCT_Rad4_rpt4"/>
    <property type="match status" value="1"/>
</dbReference>
<evidence type="ECO:0000256" key="2">
    <source>
        <dbReference type="SAM" id="MobiDB-lite"/>
    </source>
</evidence>
<sequence>MAATAASNKEHPLAGVVLCFTSILAEERTEIVSVASQMGAEHSYDLTSGVTHLLIGEINTPKYKFVARERSDVVVLRKEWVEAVRQSWIKGGDTDIHALEEHYKFPTFFGLAISITGFEDMALRNYLRTNAELNGAEFRRDLTKTVTHLVARSAEGEKYKFATQWDIKVVTLKWFTDSIKRGMVLEETLYHPLLPPEKQGAGAWNRSVPTMKPKPAESENSSNPRPRKLRRIASTKLGDQNENIWGDIVGIGFETAAPKPAREDRQVLFEKRAKDVAVLQVAKSFVSQTTFGAPSQPRARSTEPGVNQRNGFLDGCFFLIHGFSSKQTTVLREHLSFNGAQLVDSLSEFSRPDIPKTGDGIYIIVPYKTPQSQGPSTEDLAFECETVTDMWLERCLDAKTLVSPESHIANTPLPSFPINGLSGMKICSTGFSRIDLLHLSKLVNLVGATYNEYLTPTASVLICSDSASLNHEKLRHTHEWGVPTVTGDWLWASIRNEKKQPFDPYLIQKQSTQSNEDLEVRAGSRSESRRPSQHTAKDTTQLQSIKVPNGRATPGTDYIEKQNPKQAVTESPQKQPKQKPPPLEPARESVSPVKPPPSNNAIAMKSPSTKRKTLHQDPAAHTGASTKSALDSAVNDLLKQARVATSRSTSESTGDSHSHDRVRSRRPRPLLGRAQSNASARAIEQQKSFSRASSIDTLNEDGCGSAVESLHTDGGIPSLGNSGRYEFEYPEGDRDTGAEVETPPMTQLDYEDADAVAMREKFLRDAGKIVEKPTTTQSVIIGEVKDLEQSGWGTGRRTRNANKVIDLDDDF</sequence>
<evidence type="ECO:0000256" key="1">
    <source>
        <dbReference type="ARBA" id="ARBA00022737"/>
    </source>
</evidence>
<dbReference type="InterPro" id="IPR059215">
    <property type="entry name" value="BRCT2_TopBP1-like"/>
</dbReference>